<feature type="domain" description="FAD-binding" evidence="3">
    <location>
        <begin position="3"/>
        <end position="342"/>
    </location>
</feature>
<dbReference type="PRINTS" id="PR00420">
    <property type="entry name" value="RNGMNOXGNASE"/>
</dbReference>
<evidence type="ECO:0000256" key="2">
    <source>
        <dbReference type="ARBA" id="ARBA00023033"/>
    </source>
</evidence>
<dbReference type="Proteomes" id="UP000032066">
    <property type="component" value="Unassembled WGS sequence"/>
</dbReference>
<dbReference type="PATRIC" id="fig|2064.6.peg.2332"/>
<name>A0A0D0NZU1_KITGR</name>
<dbReference type="PANTHER" id="PTHR13789:SF309">
    <property type="entry name" value="PUTATIVE (AFU_ORTHOLOGUE AFUA_6G14510)-RELATED"/>
    <property type="match status" value="1"/>
</dbReference>
<comment type="caution">
    <text evidence="4">The sequence shown here is derived from an EMBL/GenBank/DDBJ whole genome shotgun (WGS) entry which is preliminary data.</text>
</comment>
<evidence type="ECO:0000259" key="3">
    <source>
        <dbReference type="Pfam" id="PF01494"/>
    </source>
</evidence>
<organism evidence="4 5">
    <name type="scientific">Kitasatospora griseola</name>
    <name type="common">Streptomyces griseolosporeus</name>
    <dbReference type="NCBI Taxonomy" id="2064"/>
    <lineage>
        <taxon>Bacteria</taxon>
        <taxon>Bacillati</taxon>
        <taxon>Actinomycetota</taxon>
        <taxon>Actinomycetes</taxon>
        <taxon>Kitasatosporales</taxon>
        <taxon>Streptomycetaceae</taxon>
        <taxon>Kitasatospora</taxon>
    </lineage>
</organism>
<dbReference type="OrthoDB" id="9782160at2"/>
<accession>A0A0D0NZU1</accession>
<proteinExistence type="predicted"/>
<protein>
    <recommendedName>
        <fullName evidence="3">FAD-binding domain-containing protein</fullName>
    </recommendedName>
</protein>
<keyword evidence="2" id="KW-0503">Monooxygenase</keyword>
<dbReference type="RefSeq" id="WP_043910476.1">
    <property type="nucleotide sequence ID" value="NZ_JXZB01000002.1"/>
</dbReference>
<dbReference type="InterPro" id="IPR036188">
    <property type="entry name" value="FAD/NAD-bd_sf"/>
</dbReference>
<sequence>MARALIIGAGIAGPVVAMALQKAGFESTVYEAYERTADGVGAFMNIAPNGLDAADCLGLADLVRKVGFDTPGMAFYRHDGRRLSGDIPFDLVRGTGNTTVERSDLYIALRTEAERRGIPIEYGRRIVDARRDGGTVRAEFADGTRAEGDLLIGADGLHSRVREIIDPAAPRPRYVGVLNAWGFVPDYPSGEAPGIIRMFFGRHCFFMYTQAPGGELRWYANPPQAVRPDPAALRGGEAWRSELLELVRADRMPVADIIRATPELPAPFLNCDLPSLTRWHRDGMVVIGDAAHAASPTSGSGASITMEDAVVLAKCLRDQPGTDQAFRAFERARRARVEAVVAQGKRNIEGNLSGGVRAALRNYFIARTFRKPQTDGKRTLWMHDHHIDWDGPVTVGAAG</sequence>
<evidence type="ECO:0000313" key="5">
    <source>
        <dbReference type="Proteomes" id="UP000032066"/>
    </source>
</evidence>
<keyword evidence="5" id="KW-1185">Reference proteome</keyword>
<evidence type="ECO:0000313" key="4">
    <source>
        <dbReference type="EMBL" id="KIQ64696.1"/>
    </source>
</evidence>
<dbReference type="STRING" id="2064.TR51_10885"/>
<evidence type="ECO:0000256" key="1">
    <source>
        <dbReference type="ARBA" id="ARBA00023002"/>
    </source>
</evidence>
<dbReference type="PANTHER" id="PTHR13789">
    <property type="entry name" value="MONOOXYGENASE"/>
    <property type="match status" value="1"/>
</dbReference>
<dbReference type="GO" id="GO:0071949">
    <property type="term" value="F:FAD binding"/>
    <property type="evidence" value="ECO:0007669"/>
    <property type="project" value="InterPro"/>
</dbReference>
<reference evidence="4 5" key="1">
    <citation type="submission" date="2015-02" db="EMBL/GenBank/DDBJ databases">
        <title>Draft genome sequence of Kitasatospora griseola MF730-N6, a bafilomycin, terpentecin and satosporin producer.</title>
        <authorList>
            <person name="Arens J.C."/>
            <person name="Haltli B."/>
            <person name="Kerr R.G."/>
        </authorList>
    </citation>
    <scope>NUCLEOTIDE SEQUENCE [LARGE SCALE GENOMIC DNA]</scope>
    <source>
        <strain evidence="4 5">MF730-N6</strain>
    </source>
</reference>
<dbReference type="Pfam" id="PF01494">
    <property type="entry name" value="FAD_binding_3"/>
    <property type="match status" value="1"/>
</dbReference>
<dbReference type="Gene3D" id="3.50.50.60">
    <property type="entry name" value="FAD/NAD(P)-binding domain"/>
    <property type="match status" value="1"/>
</dbReference>
<dbReference type="SUPFAM" id="SSF51905">
    <property type="entry name" value="FAD/NAD(P)-binding domain"/>
    <property type="match status" value="1"/>
</dbReference>
<dbReference type="GO" id="GO:0004497">
    <property type="term" value="F:monooxygenase activity"/>
    <property type="evidence" value="ECO:0007669"/>
    <property type="project" value="UniProtKB-KW"/>
</dbReference>
<dbReference type="AlphaFoldDB" id="A0A0D0NZU1"/>
<gene>
    <name evidence="4" type="ORF">TR51_10885</name>
</gene>
<keyword evidence="1" id="KW-0560">Oxidoreductase</keyword>
<dbReference type="EMBL" id="JXZB01000002">
    <property type="protein sequence ID" value="KIQ64696.1"/>
    <property type="molecule type" value="Genomic_DNA"/>
</dbReference>
<dbReference type="InterPro" id="IPR002938">
    <property type="entry name" value="FAD-bd"/>
</dbReference>
<dbReference type="InterPro" id="IPR050493">
    <property type="entry name" value="FAD-dep_Monooxygenase_BioMet"/>
</dbReference>